<keyword evidence="4" id="KW-1185">Reference proteome</keyword>
<evidence type="ECO:0000313" key="2">
    <source>
        <dbReference type="EMBL" id="CAF1522374.1"/>
    </source>
</evidence>
<feature type="domain" description="Glutaminase A N-terminal" evidence="1">
    <location>
        <begin position="46"/>
        <end position="277"/>
    </location>
</feature>
<dbReference type="PANTHER" id="PTHR31987">
    <property type="entry name" value="GLUTAMINASE A-RELATED"/>
    <property type="match status" value="1"/>
</dbReference>
<dbReference type="AlphaFoldDB" id="A0A815ULE4"/>
<dbReference type="Proteomes" id="UP000663829">
    <property type="component" value="Unassembled WGS sequence"/>
</dbReference>
<comment type="caution">
    <text evidence="2">The sequence shown here is derived from an EMBL/GenBank/DDBJ whole genome shotgun (WGS) entry which is preliminary data.</text>
</comment>
<reference evidence="2" key="1">
    <citation type="submission" date="2021-02" db="EMBL/GenBank/DDBJ databases">
        <authorList>
            <person name="Nowell W R."/>
        </authorList>
    </citation>
    <scope>NUCLEOTIDE SEQUENCE</scope>
</reference>
<dbReference type="EMBL" id="CAJNOQ010023988">
    <property type="protein sequence ID" value="CAF1522374.1"/>
    <property type="molecule type" value="Genomic_DNA"/>
</dbReference>
<dbReference type="Pfam" id="PF17168">
    <property type="entry name" value="DUF5127"/>
    <property type="match status" value="1"/>
</dbReference>
<dbReference type="OrthoDB" id="3918848at2759"/>
<proteinExistence type="predicted"/>
<dbReference type="EMBL" id="CAJOBC010089548">
    <property type="protein sequence ID" value="CAF4381573.1"/>
    <property type="molecule type" value="Genomic_DNA"/>
</dbReference>
<gene>
    <name evidence="2" type="ORF">GPM918_LOCUS37607</name>
    <name evidence="3" type="ORF">SRO942_LOCUS38382</name>
</gene>
<evidence type="ECO:0000259" key="1">
    <source>
        <dbReference type="Pfam" id="PF17168"/>
    </source>
</evidence>
<protein>
    <recommendedName>
        <fullName evidence="1">Glutaminase A N-terminal domain-containing protein</fullName>
    </recommendedName>
</protein>
<dbReference type="InterPro" id="IPR033433">
    <property type="entry name" value="GtaA_N"/>
</dbReference>
<evidence type="ECO:0000313" key="4">
    <source>
        <dbReference type="Proteomes" id="UP000663829"/>
    </source>
</evidence>
<sequence length="285" mass="33366">MTMVGYIRIDGAIYRFLGVDTIGDVAMITNGTIPPLQQINLRVQPTQTQFTFQGYGIELTLTYTQPAFPDQLNYFTRPYVYITTEVRSLDSTPHSVQLYMDFVSDIVVNNLNDWIMWEDVSFDSQSKIYRHQSYNQYAFVDHGDRTKPNWGHLYLATQSLYLSSSTQTNVFLARQAFMNGGRQLPQRDNEQQPKPAKDNWPVNAFLYDYGQVEINVNLSSYIILAYDDVYSMNYFSHYQIPYWKHIYGSWRRMLSAAFQEYEQIKQMANEYDEKLIQEYSNTAGI</sequence>
<name>A0A815ULE4_9BILA</name>
<organism evidence="2 4">
    <name type="scientific">Didymodactylos carnosus</name>
    <dbReference type="NCBI Taxonomy" id="1234261"/>
    <lineage>
        <taxon>Eukaryota</taxon>
        <taxon>Metazoa</taxon>
        <taxon>Spiralia</taxon>
        <taxon>Gnathifera</taxon>
        <taxon>Rotifera</taxon>
        <taxon>Eurotatoria</taxon>
        <taxon>Bdelloidea</taxon>
        <taxon>Philodinida</taxon>
        <taxon>Philodinidae</taxon>
        <taxon>Didymodactylos</taxon>
    </lineage>
</organism>
<dbReference type="PANTHER" id="PTHR31987:SF1">
    <property type="entry name" value="GLUTAMINASE A"/>
    <property type="match status" value="1"/>
</dbReference>
<dbReference type="InterPro" id="IPR052743">
    <property type="entry name" value="Glutaminase_GtaA"/>
</dbReference>
<accession>A0A815ULE4</accession>
<dbReference type="Proteomes" id="UP000681722">
    <property type="component" value="Unassembled WGS sequence"/>
</dbReference>
<evidence type="ECO:0000313" key="3">
    <source>
        <dbReference type="EMBL" id="CAF4381573.1"/>
    </source>
</evidence>